<dbReference type="AlphaFoldDB" id="A0A9N9VN57"/>
<reference evidence="1" key="1">
    <citation type="submission" date="2021-10" db="EMBL/GenBank/DDBJ databases">
        <authorList>
            <person name="Piombo E."/>
        </authorList>
    </citation>
    <scope>NUCLEOTIDE SEQUENCE</scope>
</reference>
<sequence length="70" mass="7243">MASAGAYPQQALAPLLPLAHTAVEFSEALIPSARARLLRAELSETFSVIPVPARTAARYAGTLAGANRAP</sequence>
<evidence type="ECO:0000313" key="1">
    <source>
        <dbReference type="EMBL" id="CAH0026639.1"/>
    </source>
</evidence>
<dbReference type="EMBL" id="CABFNQ020000725">
    <property type="protein sequence ID" value="CAH0026639.1"/>
    <property type="molecule type" value="Genomic_DNA"/>
</dbReference>
<keyword evidence="2" id="KW-1185">Reference proteome</keyword>
<name>A0A9N9VN57_9HYPO</name>
<gene>
    <name evidence="1" type="ORF">CRHIZ90672A_00002740</name>
</gene>
<accession>A0A9N9VN57</accession>
<evidence type="ECO:0000313" key="2">
    <source>
        <dbReference type="Proteomes" id="UP000696573"/>
    </source>
</evidence>
<dbReference type="Proteomes" id="UP000696573">
    <property type="component" value="Unassembled WGS sequence"/>
</dbReference>
<protein>
    <submittedName>
        <fullName evidence="1">Uncharacterized protein</fullName>
    </submittedName>
</protein>
<proteinExistence type="predicted"/>
<comment type="caution">
    <text evidence="1">The sequence shown here is derived from an EMBL/GenBank/DDBJ whole genome shotgun (WGS) entry which is preliminary data.</text>
</comment>
<organism evidence="1 2">
    <name type="scientific">Clonostachys rhizophaga</name>
    <dbReference type="NCBI Taxonomy" id="160324"/>
    <lineage>
        <taxon>Eukaryota</taxon>
        <taxon>Fungi</taxon>
        <taxon>Dikarya</taxon>
        <taxon>Ascomycota</taxon>
        <taxon>Pezizomycotina</taxon>
        <taxon>Sordariomycetes</taxon>
        <taxon>Hypocreomycetidae</taxon>
        <taxon>Hypocreales</taxon>
        <taxon>Bionectriaceae</taxon>
        <taxon>Clonostachys</taxon>
    </lineage>
</organism>